<dbReference type="KEGG" id="snep:Enr13x_05350"/>
<evidence type="ECO:0000313" key="1">
    <source>
        <dbReference type="EMBL" id="QDV40699.1"/>
    </source>
</evidence>
<organism evidence="1 2">
    <name type="scientific">Stieleria neptunia</name>
    <dbReference type="NCBI Taxonomy" id="2527979"/>
    <lineage>
        <taxon>Bacteria</taxon>
        <taxon>Pseudomonadati</taxon>
        <taxon>Planctomycetota</taxon>
        <taxon>Planctomycetia</taxon>
        <taxon>Pirellulales</taxon>
        <taxon>Pirellulaceae</taxon>
        <taxon>Stieleria</taxon>
    </lineage>
</organism>
<dbReference type="EMBL" id="CP037423">
    <property type="protein sequence ID" value="QDV40699.1"/>
    <property type="molecule type" value="Genomic_DNA"/>
</dbReference>
<evidence type="ECO:0000313" key="2">
    <source>
        <dbReference type="Proteomes" id="UP000319004"/>
    </source>
</evidence>
<proteinExistence type="predicted"/>
<gene>
    <name evidence="1" type="ORF">Enr13x_05350</name>
</gene>
<keyword evidence="2" id="KW-1185">Reference proteome</keyword>
<sequence length="205" mass="23565">MQVSRQIEFIEVAIRSRRPREPYRYVEKYLLRLFIISTLILTCVSCDEQPDDRAQLSTSERGVVETYYPSEPSERELAQRDAANAVLTSNHHHFNGGEKVDVGRLALNNDAFDFMLGRSVSDFPNVFSTAELFTQEKAKTYSNGEHMAPWMDTLRSPFGKSELVFYHLYTEIGLAYGYESQKDDLLIAVNAGKIVAWRFFPLTLY</sequence>
<protein>
    <submittedName>
        <fullName evidence="1">Uncharacterized protein</fullName>
    </submittedName>
</protein>
<dbReference type="AlphaFoldDB" id="A0A518HIR6"/>
<dbReference type="Proteomes" id="UP000319004">
    <property type="component" value="Chromosome"/>
</dbReference>
<reference evidence="1 2" key="1">
    <citation type="submission" date="2019-03" db="EMBL/GenBank/DDBJ databases">
        <title>Deep-cultivation of Planctomycetes and their phenomic and genomic characterization uncovers novel biology.</title>
        <authorList>
            <person name="Wiegand S."/>
            <person name="Jogler M."/>
            <person name="Boedeker C."/>
            <person name="Pinto D."/>
            <person name="Vollmers J."/>
            <person name="Rivas-Marin E."/>
            <person name="Kohn T."/>
            <person name="Peeters S.H."/>
            <person name="Heuer A."/>
            <person name="Rast P."/>
            <person name="Oberbeckmann S."/>
            <person name="Bunk B."/>
            <person name="Jeske O."/>
            <person name="Meyerdierks A."/>
            <person name="Storesund J.E."/>
            <person name="Kallscheuer N."/>
            <person name="Luecker S."/>
            <person name="Lage O.M."/>
            <person name="Pohl T."/>
            <person name="Merkel B.J."/>
            <person name="Hornburger P."/>
            <person name="Mueller R.-W."/>
            <person name="Bruemmer F."/>
            <person name="Labrenz M."/>
            <person name="Spormann A.M."/>
            <person name="Op den Camp H."/>
            <person name="Overmann J."/>
            <person name="Amann R."/>
            <person name="Jetten M.S.M."/>
            <person name="Mascher T."/>
            <person name="Medema M.H."/>
            <person name="Devos D.P."/>
            <person name="Kaster A.-K."/>
            <person name="Ovreas L."/>
            <person name="Rohde M."/>
            <person name="Galperin M.Y."/>
            <person name="Jogler C."/>
        </authorList>
    </citation>
    <scope>NUCLEOTIDE SEQUENCE [LARGE SCALE GENOMIC DNA]</scope>
    <source>
        <strain evidence="1 2">Enr13</strain>
    </source>
</reference>
<name>A0A518HIR6_9BACT</name>
<accession>A0A518HIR6</accession>